<gene>
    <name evidence="2" type="ORF">NCTC12157_04965</name>
</gene>
<protein>
    <submittedName>
        <fullName evidence="2">Uncharacterized phage-encoded protein</fullName>
    </submittedName>
</protein>
<dbReference type="EMBL" id="UGGO01000002">
    <property type="protein sequence ID" value="STS10366.1"/>
    <property type="molecule type" value="Genomic_DNA"/>
</dbReference>
<dbReference type="GO" id="GO:0003677">
    <property type="term" value="F:DNA binding"/>
    <property type="evidence" value="ECO:0007669"/>
    <property type="project" value="InterPro"/>
</dbReference>
<dbReference type="InterPro" id="IPR005039">
    <property type="entry name" value="Ant_C"/>
</dbReference>
<name>A0A377TE05_9GAMM</name>
<evidence type="ECO:0000313" key="2">
    <source>
        <dbReference type="EMBL" id="STS10366.1"/>
    </source>
</evidence>
<dbReference type="GeneID" id="78382340"/>
<evidence type="ECO:0000313" key="3">
    <source>
        <dbReference type="Proteomes" id="UP000254304"/>
    </source>
</evidence>
<proteinExistence type="predicted"/>
<dbReference type="InterPro" id="IPR014054">
    <property type="entry name" value="Phage_regulatory_Rha"/>
</dbReference>
<evidence type="ECO:0000259" key="1">
    <source>
        <dbReference type="Pfam" id="PF03374"/>
    </source>
</evidence>
<dbReference type="RefSeq" id="WP_034795818.1">
    <property type="nucleotide sequence ID" value="NZ_VXKG01000005.1"/>
</dbReference>
<organism evidence="2 3">
    <name type="scientific">Ewingella americana</name>
    <dbReference type="NCBI Taxonomy" id="41202"/>
    <lineage>
        <taxon>Bacteria</taxon>
        <taxon>Pseudomonadati</taxon>
        <taxon>Pseudomonadota</taxon>
        <taxon>Gammaproteobacteria</taxon>
        <taxon>Enterobacterales</taxon>
        <taxon>Yersiniaceae</taxon>
        <taxon>Ewingella</taxon>
    </lineage>
</organism>
<dbReference type="Pfam" id="PF03374">
    <property type="entry name" value="ANT"/>
    <property type="match status" value="1"/>
</dbReference>
<reference evidence="2 3" key="1">
    <citation type="submission" date="2018-06" db="EMBL/GenBank/DDBJ databases">
        <authorList>
            <consortium name="Pathogen Informatics"/>
            <person name="Doyle S."/>
        </authorList>
    </citation>
    <scope>NUCLEOTIDE SEQUENCE [LARGE SCALE GENOMIC DNA]</scope>
    <source>
        <strain evidence="2 3">NCTC12157</strain>
    </source>
</reference>
<dbReference type="Pfam" id="PF09669">
    <property type="entry name" value="Phage_pRha"/>
    <property type="match status" value="1"/>
</dbReference>
<sequence>MSNSLLSGKVVTMSSREIAALVQSKHGDVKRSAERLVTGGVLSAPLAHTPYLHEQNGQEYQEYWFNKRDSLVLVARLSPEFTAAVVDRWQELESKSLVPQTLPEALRLAADLADEKQALESQLALVAPKAEFVDRYVDAKGSMGFRSVCKLLKAKEPEFRLFMVEEKIVYRQDGQYTPYSVHMETGRFEMKTGTSQVSQHAFRQARFTPKGIQWIAGLWADYQRKKQENAA</sequence>
<accession>A0A377TE05</accession>
<dbReference type="AlphaFoldDB" id="A0A377TE05"/>
<feature type="domain" description="Antirepressor protein C-terminal" evidence="1">
    <location>
        <begin position="120"/>
        <end position="220"/>
    </location>
</feature>
<dbReference type="Proteomes" id="UP000254304">
    <property type="component" value="Unassembled WGS sequence"/>
</dbReference>